<dbReference type="InterPro" id="IPR045851">
    <property type="entry name" value="AMP-bd_C_sf"/>
</dbReference>
<feature type="domain" description="AMP-dependent synthetase/ligase" evidence="1">
    <location>
        <begin position="31"/>
        <end position="390"/>
    </location>
</feature>
<dbReference type="SUPFAM" id="SSF56801">
    <property type="entry name" value="Acetyl-CoA synthetase-like"/>
    <property type="match status" value="1"/>
</dbReference>
<reference evidence="4 6" key="2">
    <citation type="submission" date="2018-06" db="EMBL/GenBank/DDBJ databases">
        <authorList>
            <consortium name="Pathogen Informatics"/>
            <person name="Doyle S."/>
        </authorList>
    </citation>
    <scope>NUCLEOTIDE SEQUENCE [LARGE SCALE GENOMIC DNA]</scope>
    <source>
        <strain evidence="4 6">NCTC12388</strain>
    </source>
</reference>
<evidence type="ECO:0000313" key="3">
    <source>
        <dbReference type="EMBL" id="KTD06355.1"/>
    </source>
</evidence>
<evidence type="ECO:0000313" key="6">
    <source>
        <dbReference type="Proteomes" id="UP000254476"/>
    </source>
</evidence>
<accession>A0A378JBI9</accession>
<keyword evidence="4" id="KW-0436">Ligase</keyword>
<dbReference type="InterPro" id="IPR025110">
    <property type="entry name" value="AMP-bd_C"/>
</dbReference>
<dbReference type="InterPro" id="IPR050237">
    <property type="entry name" value="ATP-dep_AMP-bd_enzyme"/>
</dbReference>
<dbReference type="Pfam" id="PF00501">
    <property type="entry name" value="AMP-binding"/>
    <property type="match status" value="1"/>
</dbReference>
<dbReference type="AlphaFoldDB" id="A0A378JBI9"/>
<name>A0A378JBI9_9GAMM</name>
<protein>
    <submittedName>
        <fullName evidence="4">Acyl CoA synthetase, long chain fatty acid:CoA ligase</fullName>
        <ecNumber evidence="4">6.2.1.3</ecNumber>
    </submittedName>
</protein>
<dbReference type="STRING" id="45066.Lgra_3132"/>
<evidence type="ECO:0000313" key="5">
    <source>
        <dbReference type="Proteomes" id="UP000054691"/>
    </source>
</evidence>
<dbReference type="EC" id="6.2.1.3" evidence="4"/>
<dbReference type="EMBL" id="LNYE01000029">
    <property type="protein sequence ID" value="KTD06355.1"/>
    <property type="molecule type" value="Genomic_DNA"/>
</dbReference>
<dbReference type="PANTHER" id="PTHR43767">
    <property type="entry name" value="LONG-CHAIN-FATTY-ACID--COA LIGASE"/>
    <property type="match status" value="1"/>
</dbReference>
<dbReference type="Gene3D" id="3.30.300.30">
    <property type="match status" value="1"/>
</dbReference>
<dbReference type="EMBL" id="UGOB01000001">
    <property type="protein sequence ID" value="STX45173.1"/>
    <property type="molecule type" value="Genomic_DNA"/>
</dbReference>
<proteinExistence type="predicted"/>
<evidence type="ECO:0000259" key="1">
    <source>
        <dbReference type="Pfam" id="PF00501"/>
    </source>
</evidence>
<organism evidence="4 6">
    <name type="scientific">Legionella gratiana</name>
    <dbReference type="NCBI Taxonomy" id="45066"/>
    <lineage>
        <taxon>Bacteria</taxon>
        <taxon>Pseudomonadati</taxon>
        <taxon>Pseudomonadota</taxon>
        <taxon>Gammaproteobacteria</taxon>
        <taxon>Legionellales</taxon>
        <taxon>Legionellaceae</taxon>
        <taxon>Legionella</taxon>
    </lineage>
</organism>
<dbReference type="RefSeq" id="WP_162264329.1">
    <property type="nucleotide sequence ID" value="NZ_CAAAHW010000005.1"/>
</dbReference>
<dbReference type="InterPro" id="IPR042099">
    <property type="entry name" value="ANL_N_sf"/>
</dbReference>
<feature type="domain" description="AMP-binding enzyme C-terminal" evidence="2">
    <location>
        <begin position="440"/>
        <end position="514"/>
    </location>
</feature>
<dbReference type="GO" id="GO:0004467">
    <property type="term" value="F:long-chain fatty acid-CoA ligase activity"/>
    <property type="evidence" value="ECO:0007669"/>
    <property type="project" value="UniProtKB-EC"/>
</dbReference>
<dbReference type="Proteomes" id="UP000254476">
    <property type="component" value="Unassembled WGS sequence"/>
</dbReference>
<evidence type="ECO:0000259" key="2">
    <source>
        <dbReference type="Pfam" id="PF13193"/>
    </source>
</evidence>
<sequence>MKYKLFLECIYFRMLHHMPKINHLSQMIQKYSNQCPDKIALICNQEKITYRHFDETISNIAMNFANQAPPHSRVILHLPNSLQLIYAYFGCFSAGLTAVPISIKLKPPEINYILEQTNPTYFISHDKYLAAVQEINFDNDHLKKLFIINGDKRVKLKWNIVTQPFEDLLIQNNDLFSLPSPENDAAVFFTSGSTGVPKGVVHSHSSLHAMAENIAYCGSLTHEDRFYVSEAMTNASGCTHVMSALCKGATAILADEINNIPNFVNDLHLYQPTVICIMGKANFEIINDPSITADDFQSVRVNLTGGDKITKSLLQDFKTKTNVALCQGYGMSEVLCITMNKSHDPNKLGSIGTATKDVTIFLMDKNGKPVRAGQVGEVYVSGPNVMSHYWNDTVLTQKTIKNGMLRTGDLAYRDQDGYYWFYGRQKQLIIREGNNISPFEIEEVLMQHEAVKVVGVTGKPDPLEGEVPIAFVVLKNKSVDCDELLAFATKRLEEFKIPVAIYIIDHLPLTKSNKIDRNKLKELMRYHKVSYPKNST</sequence>
<dbReference type="Gene3D" id="3.40.50.12780">
    <property type="entry name" value="N-terminal domain of ligase-like"/>
    <property type="match status" value="1"/>
</dbReference>
<dbReference type="PANTHER" id="PTHR43767:SF10">
    <property type="entry name" value="SURFACTIN SYNTHASE SUBUNIT 1"/>
    <property type="match status" value="1"/>
</dbReference>
<dbReference type="InterPro" id="IPR020845">
    <property type="entry name" value="AMP-binding_CS"/>
</dbReference>
<reference evidence="3 5" key="1">
    <citation type="submission" date="2015-11" db="EMBL/GenBank/DDBJ databases">
        <title>Genomic analysis of 38 Legionella species identifies large and diverse effector repertoires.</title>
        <authorList>
            <person name="Burstein D."/>
            <person name="Amaro F."/>
            <person name="Zusman T."/>
            <person name="Lifshitz Z."/>
            <person name="Cohen O."/>
            <person name="Gilbert J.A."/>
            <person name="Pupko T."/>
            <person name="Shuman H.A."/>
            <person name="Segal G."/>
        </authorList>
    </citation>
    <scope>NUCLEOTIDE SEQUENCE [LARGE SCALE GENOMIC DNA]</scope>
    <source>
        <strain evidence="3 5">Lyon 8420412</strain>
    </source>
</reference>
<dbReference type="Proteomes" id="UP000054691">
    <property type="component" value="Unassembled WGS sequence"/>
</dbReference>
<dbReference type="InterPro" id="IPR000873">
    <property type="entry name" value="AMP-dep_synth/lig_dom"/>
</dbReference>
<dbReference type="PROSITE" id="PS00455">
    <property type="entry name" value="AMP_BINDING"/>
    <property type="match status" value="1"/>
</dbReference>
<evidence type="ECO:0000313" key="4">
    <source>
        <dbReference type="EMBL" id="STX45173.1"/>
    </source>
</evidence>
<keyword evidence="5" id="KW-1185">Reference proteome</keyword>
<dbReference type="Pfam" id="PF13193">
    <property type="entry name" value="AMP-binding_C"/>
    <property type="match status" value="1"/>
</dbReference>
<gene>
    <name evidence="4" type="primary">fadD</name>
    <name evidence="3" type="ORF">Lgra_3132</name>
    <name evidence="4" type="ORF">NCTC12388_01902</name>
</gene>